<dbReference type="Proteomes" id="UP000011885">
    <property type="component" value="Unassembled WGS sequence"/>
</dbReference>
<dbReference type="Pfam" id="PF21926">
    <property type="entry name" value="FeeM"/>
    <property type="match status" value="1"/>
</dbReference>
<dbReference type="Gene3D" id="3.40.630.30">
    <property type="match status" value="1"/>
</dbReference>
<evidence type="ECO:0000259" key="1">
    <source>
        <dbReference type="Pfam" id="PF21926"/>
    </source>
</evidence>
<accession>M5U372</accession>
<evidence type="ECO:0000313" key="3">
    <source>
        <dbReference type="Proteomes" id="UP000011885"/>
    </source>
</evidence>
<dbReference type="PATRIC" id="fig|1263870.3.peg.2819"/>
<gene>
    <name evidence="2" type="ORF">RSSM_02652</name>
</gene>
<dbReference type="EMBL" id="ANOH01000187">
    <property type="protein sequence ID" value="EMI55912.1"/>
    <property type="molecule type" value="Genomic_DNA"/>
</dbReference>
<organism evidence="2 3">
    <name type="scientific">Rhodopirellula sallentina SM41</name>
    <dbReference type="NCBI Taxonomy" id="1263870"/>
    <lineage>
        <taxon>Bacteria</taxon>
        <taxon>Pseudomonadati</taxon>
        <taxon>Planctomycetota</taxon>
        <taxon>Planctomycetia</taxon>
        <taxon>Pirellulales</taxon>
        <taxon>Pirellulaceae</taxon>
        <taxon>Rhodopirellula</taxon>
    </lineage>
</organism>
<name>M5U372_9BACT</name>
<dbReference type="RefSeq" id="WP_008678674.1">
    <property type="nucleotide sequence ID" value="NZ_ANOH01000187.1"/>
</dbReference>
<comment type="caution">
    <text evidence="2">The sequence shown here is derived from an EMBL/GenBank/DDBJ whole genome shotgun (WGS) entry which is preliminary data.</text>
</comment>
<feature type="domain" description="N-acyl amino acid synthase FeeM catalytic core" evidence="1">
    <location>
        <begin position="52"/>
        <end position="178"/>
    </location>
</feature>
<reference evidence="2 3" key="1">
    <citation type="journal article" date="2013" name="Mar. Genomics">
        <title>Expression of sulfatases in Rhodopirellula baltica and the diversity of sulfatases in the genus Rhodopirellula.</title>
        <authorList>
            <person name="Wegner C.E."/>
            <person name="Richter-Heitmann T."/>
            <person name="Klindworth A."/>
            <person name="Klockow C."/>
            <person name="Richter M."/>
            <person name="Achstetter T."/>
            <person name="Glockner F.O."/>
            <person name="Harder J."/>
        </authorList>
    </citation>
    <scope>NUCLEOTIDE SEQUENCE [LARGE SCALE GENOMIC DNA]</scope>
    <source>
        <strain evidence="2 3">SM41</strain>
    </source>
</reference>
<dbReference type="InterPro" id="IPR016181">
    <property type="entry name" value="Acyl_CoA_acyltransferase"/>
</dbReference>
<evidence type="ECO:0000313" key="2">
    <source>
        <dbReference type="EMBL" id="EMI55912.1"/>
    </source>
</evidence>
<keyword evidence="3" id="KW-1185">Reference proteome</keyword>
<dbReference type="InterPro" id="IPR054597">
    <property type="entry name" value="FeeM_cat"/>
</dbReference>
<sequence length="240" mass="27417">MRSGPGLASPSFRSLLEQREEKLSIQRDFGTDNPLYDQIVKIRSDEQGQRSEFGFDRYSYHYALFVDDRPVGTMTATRLADGKIDCEEAYPQKLLRTFRDEIYSTCKFRIHRSRCSSMKTLRAMVRAVWQDQLSLASRLVLINAETTLVPFYRRMGFHVIEGSDFVHPALGTESVALMMPADPNRRSFFSDLFDDLEDPLWMDVVQAACDFDNAEHSSTIQHLTLPAISAISSRTQGTIQ</sequence>
<proteinExistence type="predicted"/>
<dbReference type="OrthoDB" id="284261at2"/>
<dbReference type="SUPFAM" id="SSF55729">
    <property type="entry name" value="Acyl-CoA N-acyltransferases (Nat)"/>
    <property type="match status" value="1"/>
</dbReference>
<protein>
    <recommendedName>
        <fullName evidence="1">N-acyl amino acid synthase FeeM catalytic core domain-containing protein</fullName>
    </recommendedName>
</protein>
<dbReference type="AlphaFoldDB" id="M5U372"/>